<dbReference type="Gene3D" id="1.20.1250.20">
    <property type="entry name" value="MFS general substrate transporter like domains"/>
    <property type="match status" value="1"/>
</dbReference>
<keyword evidence="8" id="KW-1185">Reference proteome</keyword>
<evidence type="ECO:0000259" key="6">
    <source>
        <dbReference type="PROSITE" id="PS50850"/>
    </source>
</evidence>
<gene>
    <name evidence="7" type="ORF">T069G_01712</name>
</gene>
<feature type="domain" description="Major facilitator superfamily (MFS) profile" evidence="6">
    <location>
        <begin position="1"/>
        <end position="72"/>
    </location>
</feature>
<evidence type="ECO:0000256" key="4">
    <source>
        <dbReference type="ARBA" id="ARBA00023136"/>
    </source>
</evidence>
<keyword evidence="4 5" id="KW-0472">Membrane</keyword>
<evidence type="ECO:0000256" key="2">
    <source>
        <dbReference type="ARBA" id="ARBA00022692"/>
    </source>
</evidence>
<evidence type="ECO:0000256" key="3">
    <source>
        <dbReference type="ARBA" id="ARBA00022989"/>
    </source>
</evidence>
<dbReference type="Pfam" id="PF00083">
    <property type="entry name" value="Sugar_tr"/>
    <property type="match status" value="1"/>
</dbReference>
<comment type="subcellular location">
    <subcellularLocation>
        <location evidence="1">Membrane</location>
        <topology evidence="1">Multi-pass membrane protein</topology>
    </subcellularLocation>
</comment>
<dbReference type="PROSITE" id="PS50850">
    <property type="entry name" value="MFS"/>
    <property type="match status" value="1"/>
</dbReference>
<keyword evidence="2 5" id="KW-0812">Transmembrane</keyword>
<dbReference type="EMBL" id="JAOPEN010000001">
    <property type="protein sequence ID" value="KAJ4865182.1"/>
    <property type="molecule type" value="Genomic_DNA"/>
</dbReference>
<dbReference type="Proteomes" id="UP001140511">
    <property type="component" value="Unassembled WGS sequence"/>
</dbReference>
<name>A0A9W9EE92_9HYPO</name>
<evidence type="ECO:0000256" key="5">
    <source>
        <dbReference type="SAM" id="Phobius"/>
    </source>
</evidence>
<feature type="transmembrane region" description="Helical" evidence="5">
    <location>
        <begin position="48"/>
        <end position="68"/>
    </location>
</feature>
<dbReference type="InterPro" id="IPR020846">
    <property type="entry name" value="MFS_dom"/>
</dbReference>
<dbReference type="InterPro" id="IPR005828">
    <property type="entry name" value="MFS_sugar_transport-like"/>
</dbReference>
<evidence type="ECO:0000313" key="7">
    <source>
        <dbReference type="EMBL" id="KAJ4865182.1"/>
    </source>
</evidence>
<organism evidence="7 8">
    <name type="scientific">Trichoderma breve</name>
    <dbReference type="NCBI Taxonomy" id="2034170"/>
    <lineage>
        <taxon>Eukaryota</taxon>
        <taxon>Fungi</taxon>
        <taxon>Dikarya</taxon>
        <taxon>Ascomycota</taxon>
        <taxon>Pezizomycotina</taxon>
        <taxon>Sordariomycetes</taxon>
        <taxon>Hypocreomycetidae</taxon>
        <taxon>Hypocreales</taxon>
        <taxon>Hypocreaceae</taxon>
        <taxon>Trichoderma</taxon>
    </lineage>
</organism>
<reference evidence="7" key="1">
    <citation type="submission" date="2022-09" db="EMBL/GenBank/DDBJ databases">
        <title>Chromosome-level assembly of Trichoderma breve T069, a fungus used in development of biopesticide product.</title>
        <authorList>
            <person name="Lin R."/>
            <person name="Liu T."/>
        </authorList>
    </citation>
    <scope>NUCLEOTIDE SEQUENCE</scope>
    <source>
        <strain evidence="7">T069</strain>
    </source>
</reference>
<dbReference type="GO" id="GO:0022857">
    <property type="term" value="F:transmembrane transporter activity"/>
    <property type="evidence" value="ECO:0007669"/>
    <property type="project" value="InterPro"/>
</dbReference>
<keyword evidence="3 5" id="KW-1133">Transmembrane helix</keyword>
<sequence>MLGLLSAESYATSIRGSFYGASAALGKTGAAVGTQAFTPIQNNLGKRWTFIIAAICGVVGILVTYFFVPNVTGEDLAVRDEKLRAYLLENGWSGEMGLKDEKELVVEGDEEVASPNGGEKGVKT</sequence>
<evidence type="ECO:0000256" key="1">
    <source>
        <dbReference type="ARBA" id="ARBA00004141"/>
    </source>
</evidence>
<dbReference type="SUPFAM" id="SSF103473">
    <property type="entry name" value="MFS general substrate transporter"/>
    <property type="match status" value="1"/>
</dbReference>
<dbReference type="GeneID" id="80863610"/>
<proteinExistence type="predicted"/>
<keyword evidence="7" id="KW-0762">Sugar transport</keyword>
<evidence type="ECO:0000313" key="8">
    <source>
        <dbReference type="Proteomes" id="UP001140511"/>
    </source>
</evidence>
<dbReference type="RefSeq" id="XP_056034238.1">
    <property type="nucleotide sequence ID" value="XM_056168922.1"/>
</dbReference>
<accession>A0A9W9EE92</accession>
<dbReference type="InterPro" id="IPR036259">
    <property type="entry name" value="MFS_trans_sf"/>
</dbReference>
<protein>
    <submittedName>
        <fullName evidence="7">Sugar transporter domain-containing protein</fullName>
    </submittedName>
</protein>
<comment type="caution">
    <text evidence="7">The sequence shown here is derived from an EMBL/GenBank/DDBJ whole genome shotgun (WGS) entry which is preliminary data.</text>
</comment>
<dbReference type="GO" id="GO:0016020">
    <property type="term" value="C:membrane"/>
    <property type="evidence" value="ECO:0007669"/>
    <property type="project" value="UniProtKB-SubCell"/>
</dbReference>
<dbReference type="AlphaFoldDB" id="A0A9W9EE92"/>
<keyword evidence="7" id="KW-0813">Transport</keyword>